<comment type="caution">
    <text evidence="2">The sequence shown here is derived from an EMBL/GenBank/DDBJ whole genome shotgun (WGS) entry which is preliminary data.</text>
</comment>
<dbReference type="AlphaFoldDB" id="A0A8K0DLH1"/>
<gene>
    <name evidence="2" type="ORF">ILUMI_00501</name>
</gene>
<proteinExistence type="predicted"/>
<dbReference type="OrthoDB" id="6722168at2759"/>
<dbReference type="Pfam" id="PF13358">
    <property type="entry name" value="DDE_3"/>
    <property type="match status" value="1"/>
</dbReference>
<dbReference type="Proteomes" id="UP000801492">
    <property type="component" value="Unassembled WGS sequence"/>
</dbReference>
<name>A0A8K0DLH1_IGNLU</name>
<evidence type="ECO:0000313" key="2">
    <source>
        <dbReference type="EMBL" id="KAF2905672.1"/>
    </source>
</evidence>
<dbReference type="Gene3D" id="3.30.420.10">
    <property type="entry name" value="Ribonuclease H-like superfamily/Ribonuclease H"/>
    <property type="match status" value="1"/>
</dbReference>
<dbReference type="GO" id="GO:0003676">
    <property type="term" value="F:nucleic acid binding"/>
    <property type="evidence" value="ECO:0007669"/>
    <property type="project" value="InterPro"/>
</dbReference>
<reference evidence="2" key="1">
    <citation type="submission" date="2019-08" db="EMBL/GenBank/DDBJ databases">
        <title>The genome of the North American firefly Photinus pyralis.</title>
        <authorList>
            <consortium name="Photinus pyralis genome working group"/>
            <person name="Fallon T.R."/>
            <person name="Sander Lower S.E."/>
            <person name="Weng J.-K."/>
        </authorList>
    </citation>
    <scope>NUCLEOTIDE SEQUENCE</scope>
    <source>
        <strain evidence="2">TRF0915ILg1</strain>
        <tissue evidence="2">Whole body</tissue>
    </source>
</reference>
<keyword evidence="3" id="KW-1185">Reference proteome</keyword>
<feature type="domain" description="Tc1-like transposase DDE" evidence="1">
    <location>
        <begin position="25"/>
        <end position="71"/>
    </location>
</feature>
<dbReference type="EMBL" id="VTPC01000473">
    <property type="protein sequence ID" value="KAF2905672.1"/>
    <property type="molecule type" value="Genomic_DNA"/>
</dbReference>
<evidence type="ECO:0000259" key="1">
    <source>
        <dbReference type="Pfam" id="PF13358"/>
    </source>
</evidence>
<organism evidence="2 3">
    <name type="scientific">Ignelater luminosus</name>
    <name type="common">Cucubano</name>
    <name type="synonym">Pyrophorus luminosus</name>
    <dbReference type="NCBI Taxonomy" id="2038154"/>
    <lineage>
        <taxon>Eukaryota</taxon>
        <taxon>Metazoa</taxon>
        <taxon>Ecdysozoa</taxon>
        <taxon>Arthropoda</taxon>
        <taxon>Hexapoda</taxon>
        <taxon>Insecta</taxon>
        <taxon>Pterygota</taxon>
        <taxon>Neoptera</taxon>
        <taxon>Endopterygota</taxon>
        <taxon>Coleoptera</taxon>
        <taxon>Polyphaga</taxon>
        <taxon>Elateriformia</taxon>
        <taxon>Elateroidea</taxon>
        <taxon>Elateridae</taxon>
        <taxon>Agrypninae</taxon>
        <taxon>Pyrophorini</taxon>
        <taxon>Ignelater</taxon>
    </lineage>
</organism>
<protein>
    <recommendedName>
        <fullName evidence="1">Tc1-like transposase DDE domain-containing protein</fullName>
    </recommendedName>
</protein>
<accession>A0A8K0DLH1</accession>
<sequence length="83" mass="9655">MISSYQEVPSQLWTRNSKWAIYPEDFIVVQDNSSIHTAQIVQEWFEEDSEVELLRWPAKSADLNPIETMWAASGTMLNFMNAM</sequence>
<evidence type="ECO:0000313" key="3">
    <source>
        <dbReference type="Proteomes" id="UP000801492"/>
    </source>
</evidence>
<dbReference type="InterPro" id="IPR036397">
    <property type="entry name" value="RNaseH_sf"/>
</dbReference>
<dbReference type="InterPro" id="IPR038717">
    <property type="entry name" value="Tc1-like_DDE_dom"/>
</dbReference>